<comment type="subcellular location">
    <subcellularLocation>
        <location evidence="1">Mitochondrion inner membrane</location>
    </subcellularLocation>
</comment>
<dbReference type="GO" id="GO:0006627">
    <property type="term" value="P:protein processing involved in protein targeting to mitochondrion"/>
    <property type="evidence" value="ECO:0007669"/>
    <property type="project" value="TreeGrafter"/>
</dbReference>
<dbReference type="SUPFAM" id="SSF51306">
    <property type="entry name" value="LexA/Signal peptidase"/>
    <property type="match status" value="1"/>
</dbReference>
<comment type="similarity">
    <text evidence="6">Belongs to the peptidase S26 family. IMP1 subfamily.</text>
</comment>
<dbReference type="PANTHER" id="PTHR12383">
    <property type="entry name" value="PROTEASE FAMILY S26 MITOCHONDRIAL INNER MEMBRANE PROTEASE-RELATED"/>
    <property type="match status" value="1"/>
</dbReference>
<gene>
    <name evidence="11" type="ORF">ZIOFF_059509</name>
</gene>
<organism evidence="11 12">
    <name type="scientific">Zingiber officinale</name>
    <name type="common">Ginger</name>
    <name type="synonym">Amomum zingiber</name>
    <dbReference type="NCBI Taxonomy" id="94328"/>
    <lineage>
        <taxon>Eukaryota</taxon>
        <taxon>Viridiplantae</taxon>
        <taxon>Streptophyta</taxon>
        <taxon>Embryophyta</taxon>
        <taxon>Tracheophyta</taxon>
        <taxon>Spermatophyta</taxon>
        <taxon>Magnoliopsida</taxon>
        <taxon>Liliopsida</taxon>
        <taxon>Zingiberales</taxon>
        <taxon>Zingiberaceae</taxon>
        <taxon>Zingiber</taxon>
    </lineage>
</organism>
<protein>
    <recommendedName>
        <fullName evidence="10">Peptidase S26 domain-containing protein</fullName>
    </recommendedName>
</protein>
<keyword evidence="4" id="KW-0496">Mitochondrion</keyword>
<comment type="subunit">
    <text evidence="8">Heterodimer of 2 subunits, IMP1A/B and IMP12.</text>
</comment>
<accession>A0A8J5FFB5</accession>
<dbReference type="CDD" id="cd06530">
    <property type="entry name" value="S26_SPase_I"/>
    <property type="match status" value="1"/>
</dbReference>
<keyword evidence="3" id="KW-0378">Hydrolase</keyword>
<evidence type="ECO:0000256" key="6">
    <source>
        <dbReference type="ARBA" id="ARBA00038445"/>
    </source>
</evidence>
<dbReference type="InterPro" id="IPR000223">
    <property type="entry name" value="Pept_S26A_signal_pept_1"/>
</dbReference>
<sequence length="237" mass="25570">MNDRNLRSCASRFVLTTRSKMMKNLGINGKRSRIFTAALFCSSSVSAAAPGYALMAAARGRIAAFLTDAASRLSHIPWRSIGSDALDRASLVVKAACFVHVVNTYIVGIAFVRGPSMLPTINLTGDVVAVERITPRRGTVEVGDVVILISPENPRKTVAKRVVGLQGDAVTFLVDPIHGNATRTVAGLADCYKVPMGHVWVQGDNIYSSRDSRQFGPVPYGLIQGRAFCKVFAIQIY</sequence>
<proteinExistence type="inferred from homology"/>
<evidence type="ECO:0000256" key="3">
    <source>
        <dbReference type="ARBA" id="ARBA00022801"/>
    </source>
</evidence>
<dbReference type="Pfam" id="PF10502">
    <property type="entry name" value="Peptidase_S26"/>
    <property type="match status" value="1"/>
</dbReference>
<feature type="active site" evidence="9">
    <location>
        <position position="116"/>
    </location>
</feature>
<evidence type="ECO:0000313" key="11">
    <source>
        <dbReference type="EMBL" id="KAG6482870.1"/>
    </source>
</evidence>
<evidence type="ECO:0000256" key="9">
    <source>
        <dbReference type="PIRSR" id="PIRSR600223-1"/>
    </source>
</evidence>
<evidence type="ECO:0000256" key="7">
    <source>
        <dbReference type="ARBA" id="ARBA00054895"/>
    </source>
</evidence>
<dbReference type="GO" id="GO:0006465">
    <property type="term" value="P:signal peptide processing"/>
    <property type="evidence" value="ECO:0007669"/>
    <property type="project" value="InterPro"/>
</dbReference>
<dbReference type="FunFam" id="2.10.109.10:FF:000014">
    <property type="entry name" value="Inner membrane protease subunit 1"/>
    <property type="match status" value="1"/>
</dbReference>
<dbReference type="Gene3D" id="2.10.109.10">
    <property type="entry name" value="Umud Fragment, subunit A"/>
    <property type="match status" value="1"/>
</dbReference>
<dbReference type="Proteomes" id="UP000734854">
    <property type="component" value="Unassembled WGS sequence"/>
</dbReference>
<evidence type="ECO:0000256" key="1">
    <source>
        <dbReference type="ARBA" id="ARBA00004273"/>
    </source>
</evidence>
<dbReference type="PANTHER" id="PTHR12383:SF16">
    <property type="entry name" value="MITOCHONDRIAL INNER MEMBRANE PROTEASE SUBUNIT 1"/>
    <property type="match status" value="1"/>
</dbReference>
<keyword evidence="2" id="KW-0999">Mitochondrion inner membrane</keyword>
<dbReference type="GO" id="GO:0042720">
    <property type="term" value="C:mitochondrial inner membrane peptidase complex"/>
    <property type="evidence" value="ECO:0007669"/>
    <property type="project" value="TreeGrafter"/>
</dbReference>
<keyword evidence="12" id="KW-1185">Reference proteome</keyword>
<comment type="function">
    <text evidence="7">Catalyzes the removal of transit peptides required for the targeting of proteins from the mitochondrial matrix, across the inner membrane, into the inter-membrane space.</text>
</comment>
<dbReference type="InterPro" id="IPR052064">
    <property type="entry name" value="Mito_IMP1_subunit"/>
</dbReference>
<dbReference type="InterPro" id="IPR019533">
    <property type="entry name" value="Peptidase_S26"/>
</dbReference>
<reference evidence="11 12" key="1">
    <citation type="submission" date="2020-08" db="EMBL/GenBank/DDBJ databases">
        <title>Plant Genome Project.</title>
        <authorList>
            <person name="Zhang R.-G."/>
        </authorList>
    </citation>
    <scope>NUCLEOTIDE SEQUENCE [LARGE SCALE GENOMIC DNA]</scope>
    <source>
        <tissue evidence="11">Rhizome</tissue>
    </source>
</reference>
<evidence type="ECO:0000256" key="5">
    <source>
        <dbReference type="ARBA" id="ARBA00023136"/>
    </source>
</evidence>
<dbReference type="EMBL" id="JACMSC010000016">
    <property type="protein sequence ID" value="KAG6482870.1"/>
    <property type="molecule type" value="Genomic_DNA"/>
</dbReference>
<evidence type="ECO:0000256" key="4">
    <source>
        <dbReference type="ARBA" id="ARBA00023128"/>
    </source>
</evidence>
<evidence type="ECO:0000259" key="10">
    <source>
        <dbReference type="Pfam" id="PF10502"/>
    </source>
</evidence>
<dbReference type="GO" id="GO:0004252">
    <property type="term" value="F:serine-type endopeptidase activity"/>
    <property type="evidence" value="ECO:0007669"/>
    <property type="project" value="InterPro"/>
</dbReference>
<dbReference type="PRINTS" id="PR00727">
    <property type="entry name" value="LEADERPTASE"/>
</dbReference>
<keyword evidence="5" id="KW-0472">Membrane</keyword>
<feature type="active site" evidence="9">
    <location>
        <position position="160"/>
    </location>
</feature>
<dbReference type="AlphaFoldDB" id="A0A8J5FFB5"/>
<evidence type="ECO:0000256" key="8">
    <source>
        <dbReference type="ARBA" id="ARBA00064368"/>
    </source>
</evidence>
<dbReference type="NCBIfam" id="TIGR02227">
    <property type="entry name" value="sigpep_I_bact"/>
    <property type="match status" value="1"/>
</dbReference>
<dbReference type="InterPro" id="IPR036286">
    <property type="entry name" value="LexA/Signal_pep-like_sf"/>
</dbReference>
<evidence type="ECO:0000256" key="2">
    <source>
        <dbReference type="ARBA" id="ARBA00022792"/>
    </source>
</evidence>
<feature type="domain" description="Peptidase S26" evidence="10">
    <location>
        <begin position="89"/>
        <end position="230"/>
    </location>
</feature>
<comment type="caution">
    <text evidence="11">The sequence shown here is derived from an EMBL/GenBank/DDBJ whole genome shotgun (WGS) entry which is preliminary data.</text>
</comment>
<evidence type="ECO:0000313" key="12">
    <source>
        <dbReference type="Proteomes" id="UP000734854"/>
    </source>
</evidence>
<name>A0A8J5FFB5_ZINOF</name>